<dbReference type="RefSeq" id="WP_416206476.1">
    <property type="nucleotide sequence ID" value="NZ_JBBKTX010000016.1"/>
</dbReference>
<reference evidence="6 7" key="1">
    <citation type="submission" date="2024-03" db="EMBL/GenBank/DDBJ databases">
        <title>High-quality draft genome sequence of Oceanobacter sp. wDCs-4.</title>
        <authorList>
            <person name="Dong C."/>
        </authorList>
    </citation>
    <scope>NUCLEOTIDE SEQUENCE [LARGE SCALE GENOMIC DNA]</scope>
    <source>
        <strain evidence="7">wDCs-4</strain>
    </source>
</reference>
<gene>
    <name evidence="6" type="ORF">WG929_13570</name>
</gene>
<keyword evidence="7" id="KW-1185">Reference proteome</keyword>
<evidence type="ECO:0000256" key="2">
    <source>
        <dbReference type="ARBA" id="ARBA00008571"/>
    </source>
</evidence>
<protein>
    <recommendedName>
        <fullName evidence="3">FAD assembly factor SdhE</fullName>
    </recommendedName>
</protein>
<dbReference type="Proteomes" id="UP001620597">
    <property type="component" value="Unassembled WGS sequence"/>
</dbReference>
<comment type="similarity">
    <text evidence="2">Belongs to the SdhE FAD assembly factor family.</text>
</comment>
<comment type="caution">
    <text evidence="6">The sequence shown here is derived from an EMBL/GenBank/DDBJ whole genome shotgun (WGS) entry which is preliminary data.</text>
</comment>
<dbReference type="InterPro" id="IPR050531">
    <property type="entry name" value="SdhE_FAD_assembly_factor"/>
</dbReference>
<evidence type="ECO:0000313" key="6">
    <source>
        <dbReference type="EMBL" id="MFK4753440.1"/>
    </source>
</evidence>
<dbReference type="EMBL" id="JBBKTX010000016">
    <property type="protein sequence ID" value="MFK4753440.1"/>
    <property type="molecule type" value="Genomic_DNA"/>
</dbReference>
<sequence>MIDETEVKRLWWHSRRGMLELDVLLIPFVEKVYRTLEHEDQLRYQALIEHEDTDLFAWFLERVVPEDPEIHKIVLRVLEHARTP</sequence>
<dbReference type="InterPro" id="IPR036714">
    <property type="entry name" value="SDH_sf"/>
</dbReference>
<evidence type="ECO:0000256" key="1">
    <source>
        <dbReference type="ARBA" id="ARBA00004496"/>
    </source>
</evidence>
<keyword evidence="5" id="KW-0143">Chaperone</keyword>
<comment type="subcellular location">
    <subcellularLocation>
        <location evidence="1">Cytoplasm</location>
    </subcellularLocation>
</comment>
<evidence type="ECO:0000256" key="5">
    <source>
        <dbReference type="ARBA" id="ARBA00023186"/>
    </source>
</evidence>
<dbReference type="InterPro" id="IPR005631">
    <property type="entry name" value="SDH"/>
</dbReference>
<evidence type="ECO:0000256" key="4">
    <source>
        <dbReference type="ARBA" id="ARBA00022490"/>
    </source>
</evidence>
<dbReference type="Gene3D" id="1.10.150.250">
    <property type="entry name" value="Flavinator of succinate dehydrogenase"/>
    <property type="match status" value="1"/>
</dbReference>
<organism evidence="6 7">
    <name type="scientific">Oceanobacter antarcticus</name>
    <dbReference type="NCBI Taxonomy" id="3133425"/>
    <lineage>
        <taxon>Bacteria</taxon>
        <taxon>Pseudomonadati</taxon>
        <taxon>Pseudomonadota</taxon>
        <taxon>Gammaproteobacteria</taxon>
        <taxon>Oceanospirillales</taxon>
        <taxon>Oceanospirillaceae</taxon>
        <taxon>Oceanobacter</taxon>
    </lineage>
</organism>
<dbReference type="PANTHER" id="PTHR39585">
    <property type="entry name" value="FAD ASSEMBLY FACTOR SDHE"/>
    <property type="match status" value="1"/>
</dbReference>
<name>A0ABW8NKE0_9GAMM</name>
<evidence type="ECO:0000256" key="3">
    <source>
        <dbReference type="ARBA" id="ARBA00019418"/>
    </source>
</evidence>
<dbReference type="PANTHER" id="PTHR39585:SF1">
    <property type="entry name" value="FAD ASSEMBLY FACTOR SDHE"/>
    <property type="match status" value="1"/>
</dbReference>
<accession>A0ABW8NKE0</accession>
<keyword evidence="4" id="KW-0963">Cytoplasm</keyword>
<dbReference type="Pfam" id="PF03937">
    <property type="entry name" value="Sdh5"/>
    <property type="match status" value="1"/>
</dbReference>
<dbReference type="SUPFAM" id="SSF109910">
    <property type="entry name" value="YgfY-like"/>
    <property type="match status" value="1"/>
</dbReference>
<proteinExistence type="inferred from homology"/>
<evidence type="ECO:0000313" key="7">
    <source>
        <dbReference type="Proteomes" id="UP001620597"/>
    </source>
</evidence>